<keyword evidence="6" id="KW-0732">Signal</keyword>
<evidence type="ECO:0000313" key="8">
    <source>
        <dbReference type="EMBL" id="RRD93335.1"/>
    </source>
</evidence>
<comment type="catalytic activity">
    <reaction evidence="1">
        <text>a 1,2-diacyl-sn-glycero-3-phospho-(1D-myo-inositol) = 1D-myo-inositol 1,2-cyclic phosphate + a 1,2-diacyl-sn-glycerol</text>
        <dbReference type="Rhea" id="RHEA:17093"/>
        <dbReference type="ChEBI" id="CHEBI:17815"/>
        <dbReference type="ChEBI" id="CHEBI:57880"/>
        <dbReference type="ChEBI" id="CHEBI:58484"/>
        <dbReference type="EC" id="4.6.1.13"/>
    </reaction>
</comment>
<feature type="domain" description="Phosphatidylinositol-specific phospholipase C X" evidence="7">
    <location>
        <begin position="44"/>
        <end position="184"/>
    </location>
</feature>
<keyword evidence="9" id="KW-1185">Reference proteome</keyword>
<dbReference type="GO" id="GO:0008081">
    <property type="term" value="F:phosphoric diester hydrolase activity"/>
    <property type="evidence" value="ECO:0007669"/>
    <property type="project" value="InterPro"/>
</dbReference>
<evidence type="ECO:0000256" key="5">
    <source>
        <dbReference type="ARBA" id="ARBA00030782"/>
    </source>
</evidence>
<dbReference type="InterPro" id="IPR051057">
    <property type="entry name" value="PI-PLC_domain"/>
</dbReference>
<feature type="signal peptide" evidence="6">
    <location>
        <begin position="1"/>
        <end position="28"/>
    </location>
</feature>
<dbReference type="RefSeq" id="WP_125238046.1">
    <property type="nucleotide sequence ID" value="NZ_RQYF01000001.1"/>
</dbReference>
<evidence type="ECO:0000256" key="3">
    <source>
        <dbReference type="ARBA" id="ARBA00019758"/>
    </source>
</evidence>
<protein>
    <recommendedName>
        <fullName evidence="3">1-phosphatidylinositol phosphodiesterase</fullName>
        <ecNumber evidence="2">4.6.1.13</ecNumber>
    </recommendedName>
    <alternativeName>
        <fullName evidence="4">Phosphatidylinositol diacylglycerol-lyase</fullName>
    </alternativeName>
    <alternativeName>
        <fullName evidence="5">Phosphatidylinositol-specific phospholipase C</fullName>
    </alternativeName>
</protein>
<dbReference type="PROSITE" id="PS50007">
    <property type="entry name" value="PIPLC_X_DOMAIN"/>
    <property type="match status" value="1"/>
</dbReference>
<dbReference type="Gene3D" id="3.20.20.190">
    <property type="entry name" value="Phosphatidylinositol (PI) phosphodiesterase"/>
    <property type="match status" value="1"/>
</dbReference>
<dbReference type="InterPro" id="IPR017946">
    <property type="entry name" value="PLC-like_Pdiesterase_TIM-brl"/>
</dbReference>
<evidence type="ECO:0000313" key="9">
    <source>
        <dbReference type="Proteomes" id="UP000279562"/>
    </source>
</evidence>
<gene>
    <name evidence="8" type="ORF">EII33_00340</name>
</gene>
<dbReference type="EMBL" id="RQYF01000001">
    <property type="protein sequence ID" value="RRD93335.1"/>
    <property type="molecule type" value="Genomic_DNA"/>
</dbReference>
<dbReference type="AlphaFoldDB" id="A0A3P2AEW1"/>
<dbReference type="GO" id="GO:0006629">
    <property type="term" value="P:lipid metabolic process"/>
    <property type="evidence" value="ECO:0007669"/>
    <property type="project" value="InterPro"/>
</dbReference>
<dbReference type="GO" id="GO:0004436">
    <property type="term" value="F:phosphatidylinositol diacylglycerol-lyase activity"/>
    <property type="evidence" value="ECO:0007669"/>
    <property type="project" value="UniProtKB-EC"/>
</dbReference>
<dbReference type="Proteomes" id="UP000279562">
    <property type="component" value="Unassembled WGS sequence"/>
</dbReference>
<dbReference type="CDD" id="cd08586">
    <property type="entry name" value="PI-PLCc_BcPLC_like"/>
    <property type="match status" value="1"/>
</dbReference>
<dbReference type="EC" id="4.6.1.13" evidence="2"/>
<accession>A0A3P2AEW1</accession>
<name>A0A3P2AEW1_9BACE</name>
<dbReference type="PANTHER" id="PTHR13593:SF113">
    <property type="entry name" value="SI:DKEY-266F7.9"/>
    <property type="match status" value="1"/>
</dbReference>
<dbReference type="InterPro" id="IPR000909">
    <property type="entry name" value="PLipase_C_PInositol-sp_X_dom"/>
</dbReference>
<dbReference type="Pfam" id="PF00388">
    <property type="entry name" value="PI-PLC-X"/>
    <property type="match status" value="1"/>
</dbReference>
<evidence type="ECO:0000256" key="1">
    <source>
        <dbReference type="ARBA" id="ARBA00001316"/>
    </source>
</evidence>
<evidence type="ECO:0000256" key="4">
    <source>
        <dbReference type="ARBA" id="ARBA00030474"/>
    </source>
</evidence>
<comment type="caution">
    <text evidence="8">The sequence shown here is derived from an EMBL/GenBank/DDBJ whole genome shotgun (WGS) entry which is preliminary data.</text>
</comment>
<dbReference type="SMART" id="SM00148">
    <property type="entry name" value="PLCXc"/>
    <property type="match status" value="1"/>
</dbReference>
<dbReference type="SUPFAM" id="SSF51695">
    <property type="entry name" value="PLC-like phosphodiesterases"/>
    <property type="match status" value="1"/>
</dbReference>
<reference evidence="8 9" key="1">
    <citation type="submission" date="2018-11" db="EMBL/GenBank/DDBJ databases">
        <title>Genomes From Bacteria Associated with the Canine Oral Cavity: a Test Case for Automated Genome-Based Taxonomic Assignment.</title>
        <authorList>
            <person name="Coil D.A."/>
            <person name="Jospin G."/>
            <person name="Darling A.E."/>
            <person name="Wallis C."/>
            <person name="Davis I.J."/>
            <person name="Harris S."/>
            <person name="Eisen J.A."/>
            <person name="Holcombe L.J."/>
            <person name="O'Flynn C."/>
        </authorList>
    </citation>
    <scope>NUCLEOTIDE SEQUENCE [LARGE SCALE GENOMIC DNA]</scope>
    <source>
        <strain evidence="8 9">OH1047_COT-310</strain>
    </source>
</reference>
<evidence type="ECO:0000256" key="6">
    <source>
        <dbReference type="SAM" id="SignalP"/>
    </source>
</evidence>
<evidence type="ECO:0000259" key="7">
    <source>
        <dbReference type="SMART" id="SM00148"/>
    </source>
</evidence>
<sequence length="321" mass="35660">MRQNRKRIFAIWMLAVWMAVPCICAVSAGFPTEAGKEEWMKALHDTLPMCKLSVPGTHDSGSTRGGRALRTQTLSISGQLQQGIRAFDIRLRKRKNKLGIFHSHAFQGIYWEEDVLPAFIAFLQAHPSETLVVSLKKEGGASEDYVSLLSSSLLIPAHQRYFVTDFHPGLTLGECRGKILFLHRDFVMERYPGAACIGWADNASCLLTLRGKDGVEGKVLLQDEYQYESDKEADKKIASCIRHFDKVAAEPAASRRWAISFTSATGLPSGTPLAFANRINQPVAAYLAKGRKRKCGIVFIDFTDLQGGKALADYLIRCNSY</sequence>
<organism evidence="8 9">
    <name type="scientific">Prevotella heparinolytica</name>
    <dbReference type="NCBI Taxonomy" id="28113"/>
    <lineage>
        <taxon>Bacteria</taxon>
        <taxon>Pseudomonadati</taxon>
        <taxon>Bacteroidota</taxon>
        <taxon>Bacteroidia</taxon>
        <taxon>Bacteroidales</taxon>
        <taxon>Bacteroidaceae</taxon>
        <taxon>Bacteroides</taxon>
    </lineage>
</organism>
<dbReference type="PANTHER" id="PTHR13593">
    <property type="match status" value="1"/>
</dbReference>
<proteinExistence type="predicted"/>
<feature type="chain" id="PRO_5018110120" description="1-phosphatidylinositol phosphodiesterase" evidence="6">
    <location>
        <begin position="29"/>
        <end position="321"/>
    </location>
</feature>
<evidence type="ECO:0000256" key="2">
    <source>
        <dbReference type="ARBA" id="ARBA00012581"/>
    </source>
</evidence>